<evidence type="ECO:0000313" key="2">
    <source>
        <dbReference type="Proteomes" id="UP000237423"/>
    </source>
</evidence>
<dbReference type="Proteomes" id="UP000237423">
    <property type="component" value="Unassembled WGS sequence"/>
</dbReference>
<evidence type="ECO:0000313" key="1">
    <source>
        <dbReference type="EMBL" id="POZ51731.1"/>
    </source>
</evidence>
<name>A0A2S5CLP2_9GAMM</name>
<gene>
    <name evidence="1" type="ORF">AADEFJLK_02604</name>
</gene>
<dbReference type="EMBL" id="PGFZ01000005">
    <property type="protein sequence ID" value="POZ51731.1"/>
    <property type="molecule type" value="Genomic_DNA"/>
</dbReference>
<accession>A0A2S5CLP2</accession>
<organism evidence="1 2">
    <name type="scientific">Methylovulum psychrotolerans</name>
    <dbReference type="NCBI Taxonomy" id="1704499"/>
    <lineage>
        <taxon>Bacteria</taxon>
        <taxon>Pseudomonadati</taxon>
        <taxon>Pseudomonadota</taxon>
        <taxon>Gammaproteobacteria</taxon>
        <taxon>Methylococcales</taxon>
        <taxon>Methylococcaceae</taxon>
        <taxon>Methylovulum</taxon>
    </lineage>
</organism>
<comment type="caution">
    <text evidence="1">The sequence shown here is derived from an EMBL/GenBank/DDBJ whole genome shotgun (WGS) entry which is preliminary data.</text>
</comment>
<dbReference type="AlphaFoldDB" id="A0A2S5CLP2"/>
<proteinExistence type="predicted"/>
<reference evidence="1 2" key="1">
    <citation type="submission" date="2017-11" db="EMBL/GenBank/DDBJ databases">
        <title>Draft Genome Sequence of Methylobacter psychrotolerans Sph1T, an Obligate Methanotroph from Low-Temperature Environments.</title>
        <authorList>
            <person name="Oshkin I.Y."/>
            <person name="Miroshnikov K."/>
            <person name="Belova S.E."/>
            <person name="Korzhenkov A."/>
            <person name="Toshchakov S.V."/>
            <person name="Dedysh S.N."/>
        </authorList>
    </citation>
    <scope>NUCLEOTIDE SEQUENCE [LARGE SCALE GENOMIC DNA]</scope>
    <source>
        <strain evidence="1 2">Sph1</strain>
    </source>
</reference>
<sequence length="190" mass="21763">MKGLNQHAPLAPTYHFVILIFLSITLFLCQNSLADTNPAPVFELTHTYGGKPTSVIKIYPDGKVHFHRNETDFGHLNPATKAEDRYAQMTSEQLNELVNVFLSLPFESSKKLERAKDSASVPWRVYIAYKDKFISITIQDTIFFEFLINRMRKYANLKPLLCAKNKQDDCSANVFNIPDDLQGLKNYMEP</sequence>
<protein>
    <submittedName>
        <fullName evidence="1">Uncharacterized protein</fullName>
    </submittedName>
</protein>